<sequence length="77" mass="8816">MTPEQEKTFWEKFAAELANDDGSAAREHLQAGFPIYIRTDETPKNAVEKRFPDGRCQLVKWDLNGEHFLCHLPTTAP</sequence>
<dbReference type="Proteomes" id="UP000194546">
    <property type="component" value="Unassembled WGS sequence"/>
</dbReference>
<name>A0A242N8U8_CABSO</name>
<protein>
    <submittedName>
        <fullName evidence="1">Uncharacterized protein</fullName>
    </submittedName>
</protein>
<organism evidence="1 2">
    <name type="scientific">Caballeronia sordidicola</name>
    <name type="common">Burkholderia sordidicola</name>
    <dbReference type="NCBI Taxonomy" id="196367"/>
    <lineage>
        <taxon>Bacteria</taxon>
        <taxon>Pseudomonadati</taxon>
        <taxon>Pseudomonadota</taxon>
        <taxon>Betaproteobacteria</taxon>
        <taxon>Burkholderiales</taxon>
        <taxon>Burkholderiaceae</taxon>
        <taxon>Caballeronia</taxon>
    </lineage>
</organism>
<evidence type="ECO:0000313" key="1">
    <source>
        <dbReference type="EMBL" id="OTP80095.1"/>
    </source>
</evidence>
<comment type="caution">
    <text evidence="1">The sequence shown here is derived from an EMBL/GenBank/DDBJ whole genome shotgun (WGS) entry which is preliminary data.</text>
</comment>
<dbReference type="EMBL" id="NBTY01000016">
    <property type="protein sequence ID" value="OTP80095.1"/>
    <property type="molecule type" value="Genomic_DNA"/>
</dbReference>
<proteinExistence type="predicted"/>
<dbReference type="AlphaFoldDB" id="A0A242N8U8"/>
<gene>
    <name evidence="1" type="ORF">PAMC26510_03815</name>
</gene>
<accession>A0A242N8U8</accession>
<evidence type="ECO:0000313" key="2">
    <source>
        <dbReference type="Proteomes" id="UP000194546"/>
    </source>
</evidence>
<reference evidence="1 2" key="1">
    <citation type="submission" date="2017-03" db="EMBL/GenBank/DDBJ databases">
        <title>Genome analysis of strain PAMC 26510.</title>
        <authorList>
            <person name="Oh H.-M."/>
            <person name="Yang J.-A."/>
        </authorList>
    </citation>
    <scope>NUCLEOTIDE SEQUENCE [LARGE SCALE GENOMIC DNA]</scope>
    <source>
        <strain evidence="1 2">PAMC 26510</strain>
    </source>
</reference>